<protein>
    <submittedName>
        <fullName evidence="2">DUF72 domain-containing protein</fullName>
    </submittedName>
</protein>
<accession>A0A4P8L501</accession>
<dbReference type="SUPFAM" id="SSF117396">
    <property type="entry name" value="TM1631-like"/>
    <property type="match status" value="1"/>
</dbReference>
<reference evidence="2 3" key="2">
    <citation type="submission" date="2019-05" db="EMBL/GenBank/DDBJ databases">
        <authorList>
            <person name="Suflita J.M."/>
            <person name="Marks C.R."/>
        </authorList>
    </citation>
    <scope>NUCLEOTIDE SEQUENCE [LARGE SCALE GENOMIC DNA]</scope>
    <source>
        <strain evidence="2 3">ALDC</strain>
    </source>
</reference>
<dbReference type="OrthoDB" id="9780310at2"/>
<proteinExistence type="predicted"/>
<dbReference type="EMBL" id="CP040098">
    <property type="protein sequence ID" value="QCQ23096.1"/>
    <property type="molecule type" value="Genomic_DNA"/>
</dbReference>
<dbReference type="InterPro" id="IPR036520">
    <property type="entry name" value="UPF0759_sf"/>
</dbReference>
<dbReference type="AlphaFoldDB" id="A0A4P8L501"/>
<gene>
    <name evidence="2" type="ORF">FDQ92_13495</name>
</gene>
<organism evidence="2 3">
    <name type="scientific">Desulfoglaeba alkanexedens ALDC</name>
    <dbReference type="NCBI Taxonomy" id="980445"/>
    <lineage>
        <taxon>Bacteria</taxon>
        <taxon>Pseudomonadati</taxon>
        <taxon>Thermodesulfobacteriota</taxon>
        <taxon>Syntrophobacteria</taxon>
        <taxon>Syntrophobacterales</taxon>
        <taxon>Syntrophobacteraceae</taxon>
        <taxon>Desulfoglaeba</taxon>
    </lineage>
</organism>
<dbReference type="KEGG" id="dax:FDQ92_13495"/>
<dbReference type="InterPro" id="IPR002763">
    <property type="entry name" value="DUF72"/>
</dbReference>
<keyword evidence="3" id="KW-1185">Reference proteome</keyword>
<dbReference type="Gene3D" id="3.20.20.410">
    <property type="entry name" value="Protein of unknown function UPF0759"/>
    <property type="match status" value="1"/>
</dbReference>
<reference evidence="2 3" key="1">
    <citation type="submission" date="2019-05" db="EMBL/GenBank/DDBJ databases">
        <title>The Complete Genome Sequence of the n-alkane-degrading Desulfoglaeba alkanexedens ALDC reveals multiple alkylsuccinate synthase gene clusters.</title>
        <authorList>
            <person name="Callaghan A.V."/>
            <person name="Davidova I.A."/>
            <person name="Duncan K.E."/>
            <person name="Morris B."/>
            <person name="McInerney M.J."/>
        </authorList>
    </citation>
    <scope>NUCLEOTIDE SEQUENCE [LARGE SCALE GENOMIC DNA]</scope>
    <source>
        <strain evidence="2 3">ALDC</strain>
    </source>
</reference>
<evidence type="ECO:0000256" key="1">
    <source>
        <dbReference type="SAM" id="MobiDB-lite"/>
    </source>
</evidence>
<dbReference type="Pfam" id="PF01904">
    <property type="entry name" value="DUF72"/>
    <property type="match status" value="1"/>
</dbReference>
<sequence>MCPEPARPGSRRGAAGCRKAEDATVTPPARDTEVGGPRFANFEFRGIHPHLLFGTASDRYGGWLGQIYTRARYEGRISRRSVKLGSRSFTGEFLPVESVVEYFEHFEVLELDFTFYGLLQNPDGSPSRTFHALSAYARHLPEDARVLLKVPQAVFARRLRRGGKVVENPQYLDPVVFRRWFYEPACKLLSEKIAGFVFEQEYQKSGDRPAPQQVAREFDAFFGSVPGDSRYHVELRTDALLRPPVFDVLEARGVGVVLSHWTWLPPLSVQYERMAGRPFNRGRTCVLRLMTPRGVRYEDAYARTHPFDRIQEDMLDERMLDDTVAIARDALRRDMRVFVIVNNRSGGNAPLIVQRLALRFVSRHTSNSRRGGPGPGNRPG</sequence>
<evidence type="ECO:0000313" key="3">
    <source>
        <dbReference type="Proteomes" id="UP000298602"/>
    </source>
</evidence>
<dbReference type="Proteomes" id="UP000298602">
    <property type="component" value="Chromosome"/>
</dbReference>
<name>A0A4P8L501_9BACT</name>
<feature type="region of interest" description="Disordered" evidence="1">
    <location>
        <begin position="1"/>
        <end position="32"/>
    </location>
</feature>
<evidence type="ECO:0000313" key="2">
    <source>
        <dbReference type="EMBL" id="QCQ23096.1"/>
    </source>
</evidence>